<organism evidence="10 11">
    <name type="scientific">Mortierella isabellina</name>
    <name type="common">Filamentous fungus</name>
    <name type="synonym">Umbelopsis isabellina</name>
    <dbReference type="NCBI Taxonomy" id="91625"/>
    <lineage>
        <taxon>Eukaryota</taxon>
        <taxon>Fungi</taxon>
        <taxon>Fungi incertae sedis</taxon>
        <taxon>Mucoromycota</taxon>
        <taxon>Mucoromycotina</taxon>
        <taxon>Umbelopsidomycetes</taxon>
        <taxon>Umbelopsidales</taxon>
        <taxon>Umbelopsidaceae</taxon>
        <taxon>Umbelopsis</taxon>
    </lineage>
</organism>
<evidence type="ECO:0000313" key="11">
    <source>
        <dbReference type="Proteomes" id="UP000654370"/>
    </source>
</evidence>
<evidence type="ECO:0000313" key="10">
    <source>
        <dbReference type="EMBL" id="KAG2172396.1"/>
    </source>
</evidence>
<dbReference type="Pfam" id="PF00623">
    <property type="entry name" value="RNA_pol_Rpb1_2"/>
    <property type="match status" value="1"/>
</dbReference>
<comment type="similarity">
    <text evidence="1 8">Belongs to the RNA polymerase beta chain family.</text>
</comment>
<comment type="catalytic activity">
    <reaction evidence="7">
        <text>RNA(n) + a ribonucleoside 5'-triphosphate = RNA(n+1) + diphosphate</text>
        <dbReference type="Rhea" id="RHEA:21248"/>
        <dbReference type="Rhea" id="RHEA-COMP:14527"/>
        <dbReference type="Rhea" id="RHEA-COMP:17342"/>
        <dbReference type="ChEBI" id="CHEBI:33019"/>
        <dbReference type="ChEBI" id="CHEBI:61557"/>
        <dbReference type="ChEBI" id="CHEBI:140395"/>
        <dbReference type="EC" id="2.7.7.6"/>
    </reaction>
</comment>
<feature type="domain" description="RNA polymerase N-terminal" evidence="9">
    <location>
        <begin position="585"/>
        <end position="787"/>
    </location>
</feature>
<dbReference type="PROSITE" id="PS01166">
    <property type="entry name" value="RNA_POL_BETA"/>
    <property type="match status" value="1"/>
</dbReference>
<dbReference type="GO" id="GO:0032549">
    <property type="term" value="F:ribonucleoside binding"/>
    <property type="evidence" value="ECO:0007669"/>
    <property type="project" value="InterPro"/>
</dbReference>
<evidence type="ECO:0000256" key="1">
    <source>
        <dbReference type="ARBA" id="ARBA00006835"/>
    </source>
</evidence>
<evidence type="ECO:0000256" key="2">
    <source>
        <dbReference type="ARBA" id="ARBA00012418"/>
    </source>
</evidence>
<dbReference type="EMBL" id="JAEPQZ010000017">
    <property type="protein sequence ID" value="KAG2172396.1"/>
    <property type="molecule type" value="Genomic_DNA"/>
</dbReference>
<dbReference type="Proteomes" id="UP000654370">
    <property type="component" value="Unassembled WGS sequence"/>
</dbReference>
<evidence type="ECO:0000256" key="8">
    <source>
        <dbReference type="RuleBase" id="RU000434"/>
    </source>
</evidence>
<dbReference type="AlphaFoldDB" id="A0A8H7PFJ9"/>
<dbReference type="PANTHER" id="PTHR20856">
    <property type="entry name" value="DNA-DIRECTED RNA POLYMERASE I SUBUNIT 2"/>
    <property type="match status" value="1"/>
</dbReference>
<dbReference type="Gene3D" id="2.40.270.10">
    <property type="entry name" value="DNA-directed RNA polymerase, subunit 2, domain 6"/>
    <property type="match status" value="2"/>
</dbReference>
<name>A0A8H7PFJ9_MORIS</name>
<accession>A0A8H7PFJ9</accession>
<dbReference type="InterPro" id="IPR000722">
    <property type="entry name" value="RNA_pol_asu"/>
</dbReference>
<dbReference type="GO" id="GO:0003677">
    <property type="term" value="F:DNA binding"/>
    <property type="evidence" value="ECO:0007669"/>
    <property type="project" value="InterPro"/>
</dbReference>
<dbReference type="SUPFAM" id="SSF64484">
    <property type="entry name" value="beta and beta-prime subunits of DNA dependent RNA-polymerase"/>
    <property type="match status" value="2"/>
</dbReference>
<dbReference type="InterPro" id="IPR007645">
    <property type="entry name" value="RNA_pol_Rpb2_3"/>
</dbReference>
<evidence type="ECO:0000256" key="3">
    <source>
        <dbReference type="ARBA" id="ARBA00022478"/>
    </source>
</evidence>
<keyword evidence="3" id="KW-0240">DNA-directed RNA polymerase</keyword>
<evidence type="ECO:0000256" key="4">
    <source>
        <dbReference type="ARBA" id="ARBA00022679"/>
    </source>
</evidence>
<sequence length="861" mass="98377">MHLDIVAGHTDADHFSPKVSQSDAYILCQMFEYYIGIKKNYVPNKRLITAGELIFDALNLNQDVIKYFRTHTWTVKNIQNVNSVSEDMKHYSMIGDVEAIRRVTFPTVREITRMKDRYINDYEKNVFCPVQTSDGVLCGTIMYLCLGVRVTFQDTYEINPGDKYMLFENGIYKHQCNDITASETASVFRDQHAIMIWTNYGRLIPGDKSISYTVNFIPYRTHNPAIRSMFTSSMIKQAITMDPRVKNGLFHDTKYLVDGEQPLKGIEFPHPAGWNLVTAVMPYFGYNVEDAVVISYSTSLKYTTEKYSVYSSQLNSSYDKIIECKKKIGDYVNKQDILFKAFHPSEITTIEVVRSLHDGKVCDIVEAEHCFSIKLSNRRPLEVGDKMSSRHGQKGIVSLIVPDKDMPEYIDDNGERVKIELIINPHAFPTRKTMGQIKEMNETLRDVYIPNYGKIKEKIYVGPCYYMALRHQVADKMQFRNIGATDDITKQAITGKSRVGGLRFGHMERDILLAVGAHKELEYIYSIDKTDISCCDTCGVVAMGSQFAVCGHIRYNVQAHQYVIICICFLRANAHDIRYYPKNKEYEIIDFDILSTPQIRNADEMHFGYTDLLDIRHYKAGKSIIPIIPAVLRTTHLDNLYKRMFNKSKNEDVFKELRKMLTNKKNGVYHNLVEGHRINHCVRSVIVPNPNIPEDVVELPLGCDIGKSFGLLNRQPSLSEQSMMAVKLRVGKKKTIGIHPRLCKSFNADFDGDEMCVYGMDYLSERLPIRCSDTQDFIHSDNLEAFTHRGLTCDKEGIMKMIHSGAKGSLTDYQHIFERIGDVIVNGEVVGTINNCYNNGLTEDEWFLQSKAGREGASSID</sequence>
<dbReference type="Gene3D" id="3.90.1100.10">
    <property type="match status" value="1"/>
</dbReference>
<dbReference type="SMART" id="SM00663">
    <property type="entry name" value="RPOLA_N"/>
    <property type="match status" value="1"/>
</dbReference>
<gene>
    <name evidence="10" type="ORF">INT43_004938</name>
</gene>
<dbReference type="InterPro" id="IPR007120">
    <property type="entry name" value="DNA-dir_RNAP_su2_dom"/>
</dbReference>
<dbReference type="InterPro" id="IPR037033">
    <property type="entry name" value="DNA-dir_RNAP_su2_hyb_sf"/>
</dbReference>
<dbReference type="GO" id="GO:0003899">
    <property type="term" value="F:DNA-directed RNA polymerase activity"/>
    <property type="evidence" value="ECO:0007669"/>
    <property type="project" value="UniProtKB-EC"/>
</dbReference>
<dbReference type="Pfam" id="PF04565">
    <property type="entry name" value="RNA_pol_Rpb2_3"/>
    <property type="match status" value="1"/>
</dbReference>
<evidence type="ECO:0000259" key="9">
    <source>
        <dbReference type="SMART" id="SM00663"/>
    </source>
</evidence>
<dbReference type="Gene3D" id="3.90.1800.10">
    <property type="entry name" value="RNA polymerase alpha subunit dimerisation domain"/>
    <property type="match status" value="1"/>
</dbReference>
<dbReference type="InterPro" id="IPR015712">
    <property type="entry name" value="DNA-dir_RNA_pol_su2"/>
</dbReference>
<keyword evidence="6" id="KW-0804">Transcription</keyword>
<keyword evidence="5" id="KW-0548">Nucleotidyltransferase</keyword>
<proteinExistence type="inferred from homology"/>
<keyword evidence="4" id="KW-0808">Transferase</keyword>
<keyword evidence="11" id="KW-1185">Reference proteome</keyword>
<dbReference type="GO" id="GO:0006351">
    <property type="term" value="P:DNA-templated transcription"/>
    <property type="evidence" value="ECO:0007669"/>
    <property type="project" value="InterPro"/>
</dbReference>
<dbReference type="Gene3D" id="2.40.40.20">
    <property type="match status" value="1"/>
</dbReference>
<protein>
    <recommendedName>
        <fullName evidence="2">DNA-directed RNA polymerase</fullName>
        <ecNumber evidence="2">2.7.7.6</ecNumber>
    </recommendedName>
</protein>
<dbReference type="Pfam" id="PF00562">
    <property type="entry name" value="RNA_pol_Rpb2_6"/>
    <property type="match status" value="2"/>
</dbReference>
<evidence type="ECO:0000256" key="7">
    <source>
        <dbReference type="ARBA" id="ARBA00048552"/>
    </source>
</evidence>
<comment type="caution">
    <text evidence="10">The sequence shown here is derived from an EMBL/GenBank/DDBJ whole genome shotgun (WGS) entry which is preliminary data.</text>
</comment>
<reference evidence="10" key="1">
    <citation type="submission" date="2020-12" db="EMBL/GenBank/DDBJ databases">
        <title>Metabolic potential, ecology and presence of endohyphal bacteria is reflected in genomic diversity of Mucoromycotina.</title>
        <authorList>
            <person name="Muszewska A."/>
            <person name="Okrasinska A."/>
            <person name="Steczkiewicz K."/>
            <person name="Drgas O."/>
            <person name="Orlowska M."/>
            <person name="Perlinska-Lenart U."/>
            <person name="Aleksandrzak-Piekarczyk T."/>
            <person name="Szatraj K."/>
            <person name="Zielenkiewicz U."/>
            <person name="Pilsyk S."/>
            <person name="Malc E."/>
            <person name="Mieczkowski P."/>
            <person name="Kruszewska J.S."/>
            <person name="Biernat P."/>
            <person name="Pawlowska J."/>
        </authorList>
    </citation>
    <scope>NUCLEOTIDE SEQUENCE</scope>
    <source>
        <strain evidence="10">WA0000067209</strain>
    </source>
</reference>
<dbReference type="InterPro" id="IPR007121">
    <property type="entry name" value="RNA_pol_bsu_CS"/>
</dbReference>
<dbReference type="GO" id="GO:0000428">
    <property type="term" value="C:DNA-directed RNA polymerase complex"/>
    <property type="evidence" value="ECO:0007669"/>
    <property type="project" value="UniProtKB-KW"/>
</dbReference>
<dbReference type="InterPro" id="IPR006592">
    <property type="entry name" value="RNA_pol_N"/>
</dbReference>
<dbReference type="EC" id="2.7.7.6" evidence="2"/>
<evidence type="ECO:0000256" key="5">
    <source>
        <dbReference type="ARBA" id="ARBA00022695"/>
    </source>
</evidence>
<dbReference type="OrthoDB" id="10248617at2759"/>
<evidence type="ECO:0000256" key="6">
    <source>
        <dbReference type="ARBA" id="ARBA00023163"/>
    </source>
</evidence>